<evidence type="ECO:0000259" key="2">
    <source>
        <dbReference type="PROSITE" id="PS50164"/>
    </source>
</evidence>
<dbReference type="CDD" id="cd10456">
    <property type="entry name" value="GIY-YIG_UPF0213"/>
    <property type="match status" value="1"/>
</dbReference>
<dbReference type="InterPro" id="IPR050190">
    <property type="entry name" value="UPF0213_domain"/>
</dbReference>
<proteinExistence type="inferred from homology"/>
<dbReference type="AlphaFoldDB" id="A0A347ZQB2"/>
<reference evidence="3 4" key="1">
    <citation type="submission" date="2018-08" db="EMBL/GenBank/DDBJ databases">
        <title>Genomic Encyclopedia of Type Strains, Phase IV (KMG-IV): sequencing the most valuable type-strain genomes for metagenomic binning, comparative biology and taxonomic classification.</title>
        <authorList>
            <person name="Goeker M."/>
        </authorList>
    </citation>
    <scope>NUCLEOTIDE SEQUENCE [LARGE SCALE GENOMIC DNA]</scope>
    <source>
        <strain evidence="3 4">DSM 23923</strain>
    </source>
</reference>
<dbReference type="RefSeq" id="WP_116225877.1">
    <property type="nucleotide sequence ID" value="NZ_AP018437.1"/>
</dbReference>
<dbReference type="Pfam" id="PF01541">
    <property type="entry name" value="GIY-YIG"/>
    <property type="match status" value="1"/>
</dbReference>
<dbReference type="PANTHER" id="PTHR34477">
    <property type="entry name" value="UPF0213 PROTEIN YHBQ"/>
    <property type="match status" value="1"/>
</dbReference>
<sequence>MAFYCYLLECADGTYYCGWTKDVERRVQTHNRGQGARYTRARRPVKLVYMEELENQSEAMRREHRLKQKSHEAKTLLIHQYEERIHEA</sequence>
<gene>
    <name evidence="3" type="ORF">DFR64_2609</name>
</gene>
<accession>A0A347ZQB2</accession>
<dbReference type="Gene3D" id="3.40.1440.10">
    <property type="entry name" value="GIY-YIG endonuclease"/>
    <property type="match status" value="1"/>
</dbReference>
<comment type="similarity">
    <text evidence="1">Belongs to the UPF0213 family.</text>
</comment>
<dbReference type="EMBL" id="QUMS01000004">
    <property type="protein sequence ID" value="REG06177.1"/>
    <property type="molecule type" value="Genomic_DNA"/>
</dbReference>
<dbReference type="Proteomes" id="UP000256388">
    <property type="component" value="Unassembled WGS sequence"/>
</dbReference>
<organism evidence="3 4">
    <name type="scientific">Pelolinea submarina</name>
    <dbReference type="NCBI Taxonomy" id="913107"/>
    <lineage>
        <taxon>Bacteria</taxon>
        <taxon>Bacillati</taxon>
        <taxon>Chloroflexota</taxon>
        <taxon>Anaerolineae</taxon>
        <taxon>Anaerolineales</taxon>
        <taxon>Anaerolineaceae</taxon>
        <taxon>Pelolinea</taxon>
    </lineage>
</organism>
<dbReference type="SUPFAM" id="SSF82771">
    <property type="entry name" value="GIY-YIG endonuclease"/>
    <property type="match status" value="1"/>
</dbReference>
<dbReference type="PANTHER" id="PTHR34477:SF1">
    <property type="entry name" value="UPF0213 PROTEIN YHBQ"/>
    <property type="match status" value="1"/>
</dbReference>
<dbReference type="PROSITE" id="PS50164">
    <property type="entry name" value="GIY_YIG"/>
    <property type="match status" value="1"/>
</dbReference>
<evidence type="ECO:0000313" key="4">
    <source>
        <dbReference type="Proteomes" id="UP000256388"/>
    </source>
</evidence>
<protein>
    <submittedName>
        <fullName evidence="3">Putative endonuclease</fullName>
    </submittedName>
</protein>
<keyword evidence="3" id="KW-0255">Endonuclease</keyword>
<dbReference type="OrthoDB" id="9807770at2"/>
<keyword evidence="3" id="KW-0540">Nuclease</keyword>
<keyword evidence="4" id="KW-1185">Reference proteome</keyword>
<dbReference type="GO" id="GO:0004519">
    <property type="term" value="F:endonuclease activity"/>
    <property type="evidence" value="ECO:0007669"/>
    <property type="project" value="UniProtKB-KW"/>
</dbReference>
<dbReference type="InterPro" id="IPR035901">
    <property type="entry name" value="GIY-YIG_endonuc_sf"/>
</dbReference>
<comment type="caution">
    <text evidence="3">The sequence shown here is derived from an EMBL/GenBank/DDBJ whole genome shotgun (WGS) entry which is preliminary data.</text>
</comment>
<name>A0A347ZQB2_9CHLR</name>
<dbReference type="InterPro" id="IPR000305">
    <property type="entry name" value="GIY-YIG_endonuc"/>
</dbReference>
<evidence type="ECO:0000256" key="1">
    <source>
        <dbReference type="ARBA" id="ARBA00007435"/>
    </source>
</evidence>
<evidence type="ECO:0000313" key="3">
    <source>
        <dbReference type="EMBL" id="REG06177.1"/>
    </source>
</evidence>
<feature type="domain" description="GIY-YIG" evidence="2">
    <location>
        <begin position="1"/>
        <end position="77"/>
    </location>
</feature>
<keyword evidence="3" id="KW-0378">Hydrolase</keyword>